<evidence type="ECO:0000313" key="3">
    <source>
        <dbReference type="Proteomes" id="UP000295192"/>
    </source>
</evidence>
<feature type="compositionally biased region" description="Basic residues" evidence="1">
    <location>
        <begin position="646"/>
        <end position="661"/>
    </location>
</feature>
<name>A0A484BA55_DRONA</name>
<protein>
    <recommendedName>
        <fullName evidence="4">Protein deadlock</fullName>
    </recommendedName>
</protein>
<dbReference type="Proteomes" id="UP000295192">
    <property type="component" value="Unassembled WGS sequence"/>
</dbReference>
<feature type="compositionally biased region" description="Basic and acidic residues" evidence="1">
    <location>
        <begin position="249"/>
        <end position="268"/>
    </location>
</feature>
<feature type="region of interest" description="Disordered" evidence="1">
    <location>
        <begin position="616"/>
        <end position="661"/>
    </location>
</feature>
<gene>
    <name evidence="2" type="ORF">AWZ03_008065</name>
</gene>
<evidence type="ECO:0000313" key="2">
    <source>
        <dbReference type="EMBL" id="TDG45559.1"/>
    </source>
</evidence>
<feature type="compositionally biased region" description="Low complexity" evidence="1">
    <location>
        <begin position="622"/>
        <end position="642"/>
    </location>
</feature>
<dbReference type="OrthoDB" id="7869957at2759"/>
<sequence>MAHMPEKAIDMSPTSLPTCTAAPDAVIEKDLLSIEPENLSTTQLSNDIETPRSDNSVTLGQTESFEFGKPESTYSKANCELEDKLINEVKELAVPGGGTTDINQLLTDVGKCEIFQSGAEEIDRCLEVFINKTPSEIDHQIADTSDFFDNLPSLSTLVDKTPLEMAVLLNDTLNYDVDVEDDDDDNDAISVTTSWDGDDQLPVSNPAVSEKESTIGEQPEMTSAAADTEPAKQTKELLSYRILKGTHTQTEKPHKEEEVQPTKTIVDREEIELQQPEPQQKNQTRHQKLEQSFRNQPEKERVIQAEALLEEQSNPSAVDREKIELQQPTPQHKKQLLQHQECQERRQQSLPRLQFIPLHHPIRQGSLLTREANNVPLFGPLYRVPLESTSTAHTSIPNDRKYFIFGIKCWAYLDGRCQAINCNHILASPWDVQRKLNQMTTDKLCDTYSMVLRHGMLFRNYFIIFAEIYGNRGMMSYLMKMVEDCGLYMAYSAPYITELYCILMRYKLMPQIATKHIMKHLWGPEIGQTYPEFAMQLLRILASADWFNYLPQLYHLFNNQKFPIPGEFMVCLANDAIAKNDDALVKKVWEMTLFCPINLKDATLTSVITALNACLRNPSTQPPHQKQQQPNQSSQEKNQQQPLLNLKRRFNSAAQKKKGRK</sequence>
<feature type="region of interest" description="Disordered" evidence="1">
    <location>
        <begin position="192"/>
        <end position="232"/>
    </location>
</feature>
<evidence type="ECO:0000256" key="1">
    <source>
        <dbReference type="SAM" id="MobiDB-lite"/>
    </source>
</evidence>
<dbReference type="AlphaFoldDB" id="A0A484BA55"/>
<dbReference type="EMBL" id="LSRL02000076">
    <property type="protein sequence ID" value="TDG45559.1"/>
    <property type="molecule type" value="Genomic_DNA"/>
</dbReference>
<proteinExistence type="predicted"/>
<keyword evidence="3" id="KW-1185">Reference proteome</keyword>
<accession>A0A484BA55</accession>
<feature type="region of interest" description="Disordered" evidence="1">
    <location>
        <begin position="246"/>
        <end position="298"/>
    </location>
</feature>
<dbReference type="STRING" id="7232.A0A484BA55"/>
<reference evidence="2 3" key="1">
    <citation type="journal article" date="2019" name="J. Hered.">
        <title>An Improved Genome Assembly for Drosophila navojoa, the Basal Species in the mojavensis Cluster.</title>
        <authorList>
            <person name="Vanderlinde T."/>
            <person name="Dupim E.G."/>
            <person name="Nazario-Yepiz N.O."/>
            <person name="Carvalho A.B."/>
        </authorList>
    </citation>
    <scope>NUCLEOTIDE SEQUENCE [LARGE SCALE GENOMIC DNA]</scope>
    <source>
        <strain evidence="2">Navoj_Jal97</strain>
        <tissue evidence="2">Whole organism</tissue>
    </source>
</reference>
<feature type="compositionally biased region" description="Basic and acidic residues" evidence="1">
    <location>
        <begin position="287"/>
        <end position="298"/>
    </location>
</feature>
<comment type="caution">
    <text evidence="2">The sequence shown here is derived from an EMBL/GenBank/DDBJ whole genome shotgun (WGS) entry which is preliminary data.</text>
</comment>
<evidence type="ECO:0008006" key="4">
    <source>
        <dbReference type="Google" id="ProtNLM"/>
    </source>
</evidence>
<dbReference type="OMA" id="SANWINY"/>
<organism evidence="2 3">
    <name type="scientific">Drosophila navojoa</name>
    <name type="common">Fruit fly</name>
    <dbReference type="NCBI Taxonomy" id="7232"/>
    <lineage>
        <taxon>Eukaryota</taxon>
        <taxon>Metazoa</taxon>
        <taxon>Ecdysozoa</taxon>
        <taxon>Arthropoda</taxon>
        <taxon>Hexapoda</taxon>
        <taxon>Insecta</taxon>
        <taxon>Pterygota</taxon>
        <taxon>Neoptera</taxon>
        <taxon>Endopterygota</taxon>
        <taxon>Diptera</taxon>
        <taxon>Brachycera</taxon>
        <taxon>Muscomorpha</taxon>
        <taxon>Ephydroidea</taxon>
        <taxon>Drosophilidae</taxon>
        <taxon>Drosophila</taxon>
    </lineage>
</organism>